<evidence type="ECO:0000313" key="2">
    <source>
        <dbReference type="EMBL" id="MXV63890.1"/>
    </source>
</evidence>
<name>A0A6B0VQH1_9EURY</name>
<dbReference type="EMBL" id="WUYX01000066">
    <property type="protein sequence ID" value="MXV63890.1"/>
    <property type="molecule type" value="Genomic_DNA"/>
</dbReference>
<feature type="transmembrane region" description="Helical" evidence="1">
    <location>
        <begin position="434"/>
        <end position="455"/>
    </location>
</feature>
<dbReference type="InterPro" id="IPR013211">
    <property type="entry name" value="LVIVD"/>
</dbReference>
<evidence type="ECO:0000256" key="1">
    <source>
        <dbReference type="SAM" id="Phobius"/>
    </source>
</evidence>
<evidence type="ECO:0008006" key="4">
    <source>
        <dbReference type="Google" id="ProtNLM"/>
    </source>
</evidence>
<dbReference type="RefSeq" id="WP_160066702.1">
    <property type="nucleotide sequence ID" value="NZ_WUYX01000066.1"/>
</dbReference>
<accession>A0A6B0VQH1</accession>
<dbReference type="PROSITE" id="PS51318">
    <property type="entry name" value="TAT"/>
    <property type="match status" value="1"/>
</dbReference>
<dbReference type="Proteomes" id="UP000434101">
    <property type="component" value="Unassembled WGS sequence"/>
</dbReference>
<dbReference type="AlphaFoldDB" id="A0A6B0VQH1"/>
<proteinExistence type="predicted"/>
<keyword evidence="1" id="KW-0812">Transmembrane</keyword>
<gene>
    <name evidence="2" type="ORF">GS429_17855</name>
</gene>
<protein>
    <recommendedName>
        <fullName evidence="4">LVIVD repeat-containing protein</fullName>
    </recommendedName>
</protein>
<comment type="caution">
    <text evidence="2">The sequence shown here is derived from an EMBL/GenBank/DDBJ whole genome shotgun (WGS) entry which is preliminary data.</text>
</comment>
<keyword evidence="3" id="KW-1185">Reference proteome</keyword>
<dbReference type="Pfam" id="PF08309">
    <property type="entry name" value="LVIVD"/>
    <property type="match status" value="2"/>
</dbReference>
<keyword evidence="1" id="KW-1133">Transmembrane helix</keyword>
<organism evidence="2 3">
    <name type="scientific">Natronorubrum halalkaliphilum</name>
    <dbReference type="NCBI Taxonomy" id="2691917"/>
    <lineage>
        <taxon>Archaea</taxon>
        <taxon>Methanobacteriati</taxon>
        <taxon>Methanobacteriota</taxon>
        <taxon>Stenosarchaea group</taxon>
        <taxon>Halobacteria</taxon>
        <taxon>Halobacteriales</taxon>
        <taxon>Natrialbaceae</taxon>
        <taxon>Natronorubrum</taxon>
    </lineage>
</organism>
<dbReference type="OrthoDB" id="134269at2157"/>
<sequence length="468" mass="50138">MQRRDLLRTAGAGGITLTLPNSVAASSSAANSDAAASDPDAYEPLGRVDITGAAEAVVGDGGETAYLATTTGFATVDISDPSEPTVLADRPELEVDGVPFNDILDVKVDGDRLAVVGPANRVSEDVFHGFVLYDVSDPADPVAVGEPYETGYHIHNCFLEDDLLYVVANDTEANPLVVFDVSDDDPAEVGRWSLVEHEPEWGEIYWLARYLHDVYVHDEIAYLAHWNAGTYLLDVSDPTAPEYLSRVIDTDLEEQRGLEDQEAQMGLPGNDHYSAVDDAGELLAVGREAWETGGEEPDGPGGIDLYDVSDPAEPEFRASIDAPEAEDASYYGGMWTTAHNFELRGGRLYSSWYQGGVKVHDVSEPADPEELAHWRDADSAGFWTARVAESSETVIASSTPLIPGADTEGGLYTFPLDVGDDDEPEASTGMLDSVPGFTGLTAAGALGGAAALGWLRRRRALAARNRQD</sequence>
<dbReference type="InterPro" id="IPR006311">
    <property type="entry name" value="TAT_signal"/>
</dbReference>
<evidence type="ECO:0000313" key="3">
    <source>
        <dbReference type="Proteomes" id="UP000434101"/>
    </source>
</evidence>
<keyword evidence="1" id="KW-0472">Membrane</keyword>
<reference evidence="2 3" key="1">
    <citation type="submission" date="2020-01" db="EMBL/GenBank/DDBJ databases">
        <title>Natronorubrum sp. JWXQ-INN 674 isolated from Inner Mongolia Autonomous Region of China.</title>
        <authorList>
            <person name="Xue Q."/>
        </authorList>
    </citation>
    <scope>NUCLEOTIDE SEQUENCE [LARGE SCALE GENOMIC DNA]</scope>
    <source>
        <strain evidence="2 3">JWXQ-INN-674</strain>
    </source>
</reference>